<evidence type="ECO:0000256" key="11">
    <source>
        <dbReference type="SAM" id="MobiDB-lite"/>
    </source>
</evidence>
<evidence type="ECO:0000256" key="4">
    <source>
        <dbReference type="ARBA" id="ARBA00022552"/>
    </source>
</evidence>
<evidence type="ECO:0000313" key="12">
    <source>
        <dbReference type="EMBL" id="EXX70591.1"/>
    </source>
</evidence>
<evidence type="ECO:0000256" key="10">
    <source>
        <dbReference type="SAM" id="Coils"/>
    </source>
</evidence>
<proteinExistence type="inferred from homology"/>
<comment type="subunit">
    <text evidence="9">Associates with 90S and pre-40S pre-ribosomal particles.</text>
</comment>
<evidence type="ECO:0000256" key="1">
    <source>
        <dbReference type="ARBA" id="ARBA00004604"/>
    </source>
</evidence>
<dbReference type="OMA" id="CRNVEQK"/>
<feature type="compositionally biased region" description="Basic and acidic residues" evidence="11">
    <location>
        <begin position="1"/>
        <end position="20"/>
    </location>
</feature>
<gene>
    <name evidence="12" type="ORF">RirG_085770</name>
</gene>
<keyword evidence="7 9" id="KW-0687">Ribonucleoprotein</keyword>
<dbReference type="SMR" id="A0A015LDJ2"/>
<comment type="function">
    <text evidence="8 9">Component of the 90S pre-ribosome involved in the maturation of rRNAs. Required for early cleavages of the pre-RNAs in the 40S ribosomal subunit maturation pathway.</text>
</comment>
<name>A0A015LDJ2_RHIIW</name>
<dbReference type="PANTHER" id="PTHR21738">
    <property type="entry name" value="RIBOSOMAL RNA PROCESSING PROTEIN 36 HOMOLOG"/>
    <property type="match status" value="1"/>
</dbReference>
<keyword evidence="5 10" id="KW-0175">Coiled coil</keyword>
<sequence>MNQIETKKGKKKEELTRRDNNSFFEEDIDTSNDDNDSESEKSSEEDENTEEETSSEDNNSEINVINAKGSKKRRNKHAPMEMSSKRPVSRFRQIVEIPKSMKQKRDPRFDSLSGKFNEDLYEKTYSFLNEYKKSEIEQIKSQISKEKDPVEKSRLQQLLSKLQSKLANEKNIKRKKELKHERKKREVELVYKGKKPYYYKKSDVKKLELIDKFSKLQESDPKVLEKVIEKRRKKNASIKHKYIPFKRRKSD</sequence>
<comment type="caution">
    <text evidence="12">The sequence shown here is derived from an EMBL/GenBank/DDBJ whole genome shotgun (WGS) entry which is preliminary data.</text>
</comment>
<feature type="compositionally biased region" description="Acidic residues" evidence="11">
    <location>
        <begin position="24"/>
        <end position="59"/>
    </location>
</feature>
<evidence type="ECO:0000313" key="13">
    <source>
        <dbReference type="Proteomes" id="UP000022910"/>
    </source>
</evidence>
<dbReference type="PANTHER" id="PTHR21738:SF0">
    <property type="entry name" value="RIBOSOMAL RNA PROCESSING PROTEIN 36 HOMOLOG"/>
    <property type="match status" value="1"/>
</dbReference>
<dbReference type="GO" id="GO:0030686">
    <property type="term" value="C:90S preribosome"/>
    <property type="evidence" value="ECO:0007669"/>
    <property type="project" value="TreeGrafter"/>
</dbReference>
<feature type="region of interest" description="Disordered" evidence="11">
    <location>
        <begin position="1"/>
        <end position="113"/>
    </location>
</feature>
<evidence type="ECO:0000256" key="3">
    <source>
        <dbReference type="ARBA" id="ARBA00022517"/>
    </source>
</evidence>
<reference evidence="12 13" key="1">
    <citation type="submission" date="2014-02" db="EMBL/GenBank/DDBJ databases">
        <title>Single nucleus genome sequencing reveals high similarity among nuclei of an endomycorrhizal fungus.</title>
        <authorList>
            <person name="Lin K."/>
            <person name="Geurts R."/>
            <person name="Zhang Z."/>
            <person name="Limpens E."/>
            <person name="Saunders D.G."/>
            <person name="Mu D."/>
            <person name="Pang E."/>
            <person name="Cao H."/>
            <person name="Cha H."/>
            <person name="Lin T."/>
            <person name="Zhou Q."/>
            <person name="Shang Y."/>
            <person name="Li Y."/>
            <person name="Ivanov S."/>
            <person name="Sharma T."/>
            <person name="Velzen R.V."/>
            <person name="Ruijter N.D."/>
            <person name="Aanen D.K."/>
            <person name="Win J."/>
            <person name="Kamoun S."/>
            <person name="Bisseling T."/>
            <person name="Huang S."/>
        </authorList>
    </citation>
    <scope>NUCLEOTIDE SEQUENCE [LARGE SCALE GENOMIC DNA]</scope>
    <source>
        <strain evidence="13">DAOM197198w</strain>
    </source>
</reference>
<keyword evidence="6 9" id="KW-0539">Nucleus</keyword>
<comment type="subcellular location">
    <subcellularLocation>
        <location evidence="1 9">Nucleus</location>
        <location evidence="1 9">Nucleolus</location>
    </subcellularLocation>
</comment>
<evidence type="ECO:0000256" key="5">
    <source>
        <dbReference type="ARBA" id="ARBA00023054"/>
    </source>
</evidence>
<protein>
    <recommendedName>
        <fullName evidence="9">rRNA biogenesis protein RRP36</fullName>
    </recommendedName>
</protein>
<dbReference type="GO" id="GO:0005730">
    <property type="term" value="C:nucleolus"/>
    <property type="evidence" value="ECO:0007669"/>
    <property type="project" value="UniProtKB-SubCell"/>
</dbReference>
<evidence type="ECO:0000256" key="8">
    <source>
        <dbReference type="ARBA" id="ARBA00025053"/>
    </source>
</evidence>
<evidence type="ECO:0000256" key="2">
    <source>
        <dbReference type="ARBA" id="ARBA00009418"/>
    </source>
</evidence>
<accession>A0A015LDJ2</accession>
<dbReference type="AlphaFoldDB" id="A0A015LDJ2"/>
<dbReference type="EMBL" id="JEMT01016563">
    <property type="protein sequence ID" value="EXX70591.1"/>
    <property type="molecule type" value="Genomic_DNA"/>
</dbReference>
<dbReference type="HOGENOM" id="CLU_048802_4_3_1"/>
<dbReference type="Proteomes" id="UP000022910">
    <property type="component" value="Unassembled WGS sequence"/>
</dbReference>
<keyword evidence="4 9" id="KW-0698">rRNA processing</keyword>
<dbReference type="Pfam" id="PF06102">
    <property type="entry name" value="RRP36"/>
    <property type="match status" value="1"/>
</dbReference>
<comment type="similarity">
    <text evidence="2 9">Belongs to the RRP36 family.</text>
</comment>
<dbReference type="OrthoDB" id="448446at2759"/>
<dbReference type="STRING" id="1432141.A0A015LDJ2"/>
<evidence type="ECO:0000256" key="6">
    <source>
        <dbReference type="ARBA" id="ARBA00023242"/>
    </source>
</evidence>
<organism evidence="12 13">
    <name type="scientific">Rhizophagus irregularis (strain DAOM 197198w)</name>
    <name type="common">Glomus intraradices</name>
    <dbReference type="NCBI Taxonomy" id="1432141"/>
    <lineage>
        <taxon>Eukaryota</taxon>
        <taxon>Fungi</taxon>
        <taxon>Fungi incertae sedis</taxon>
        <taxon>Mucoromycota</taxon>
        <taxon>Glomeromycotina</taxon>
        <taxon>Glomeromycetes</taxon>
        <taxon>Glomerales</taxon>
        <taxon>Glomeraceae</taxon>
        <taxon>Rhizophagus</taxon>
    </lineage>
</organism>
<keyword evidence="13" id="KW-1185">Reference proteome</keyword>
<evidence type="ECO:0000256" key="9">
    <source>
        <dbReference type="RuleBase" id="RU368027"/>
    </source>
</evidence>
<evidence type="ECO:0000256" key="7">
    <source>
        <dbReference type="ARBA" id="ARBA00023274"/>
    </source>
</evidence>
<dbReference type="InterPro" id="IPR009292">
    <property type="entry name" value="RRP36"/>
</dbReference>
<dbReference type="GO" id="GO:0000462">
    <property type="term" value="P:maturation of SSU-rRNA from tricistronic rRNA transcript (SSU-rRNA, 5.8S rRNA, LSU-rRNA)"/>
    <property type="evidence" value="ECO:0007669"/>
    <property type="project" value="TreeGrafter"/>
</dbReference>
<keyword evidence="3 9" id="KW-0690">Ribosome biogenesis</keyword>
<feature type="coiled-coil region" evidence="10">
    <location>
        <begin position="152"/>
        <end position="186"/>
    </location>
</feature>